<dbReference type="Proteomes" id="UP000601435">
    <property type="component" value="Unassembled WGS sequence"/>
</dbReference>
<dbReference type="Gene3D" id="3.30.1520.10">
    <property type="entry name" value="Phox-like domain"/>
    <property type="match status" value="1"/>
</dbReference>
<sequence length="177" mass="19925">VKFLSNVESAGHTCYTIEITHAGSRWQQVKRYRELRELHDELKLKHGEILPPFPGKRFFGNSDPAFVAQRQEGLERYLVGVLQLDPDVTHPALRSFLGGPTPTLDLGPSAQEKELLDALRRQLLTSHPSAAALEERETTERRRRFVESMKLSVLAQPVDPVILRDLGLDGDPVPISQ</sequence>
<dbReference type="PANTHER" id="PTHR22999:SF23">
    <property type="entry name" value="SORTING NEXIN-16"/>
    <property type="match status" value="1"/>
</dbReference>
<evidence type="ECO:0000256" key="2">
    <source>
        <dbReference type="ARBA" id="ARBA00022490"/>
    </source>
</evidence>
<evidence type="ECO:0000259" key="3">
    <source>
        <dbReference type="PROSITE" id="PS50195"/>
    </source>
</evidence>
<accession>A0A812JNV4</accession>
<comment type="caution">
    <text evidence="4">The sequence shown here is derived from an EMBL/GenBank/DDBJ whole genome shotgun (WGS) entry which is preliminary data.</text>
</comment>
<dbReference type="GO" id="GO:0005769">
    <property type="term" value="C:early endosome"/>
    <property type="evidence" value="ECO:0007669"/>
    <property type="project" value="TreeGrafter"/>
</dbReference>
<dbReference type="SUPFAM" id="SSF64268">
    <property type="entry name" value="PX domain"/>
    <property type="match status" value="1"/>
</dbReference>
<name>A0A812JNV4_9DINO</name>
<dbReference type="GO" id="GO:0045022">
    <property type="term" value="P:early endosome to late endosome transport"/>
    <property type="evidence" value="ECO:0007669"/>
    <property type="project" value="TreeGrafter"/>
</dbReference>
<dbReference type="SMART" id="SM00312">
    <property type="entry name" value="PX"/>
    <property type="match status" value="1"/>
</dbReference>
<keyword evidence="5" id="KW-1185">Reference proteome</keyword>
<evidence type="ECO:0000313" key="4">
    <source>
        <dbReference type="EMBL" id="CAE7210244.1"/>
    </source>
</evidence>
<dbReference type="GO" id="GO:0035091">
    <property type="term" value="F:phosphatidylinositol binding"/>
    <property type="evidence" value="ECO:0007669"/>
    <property type="project" value="InterPro"/>
</dbReference>
<protein>
    <submittedName>
        <fullName evidence="4">Sgk3 protein</fullName>
    </submittedName>
</protein>
<dbReference type="InterPro" id="IPR036871">
    <property type="entry name" value="PX_dom_sf"/>
</dbReference>
<dbReference type="AlphaFoldDB" id="A0A812JNV4"/>
<dbReference type="CDD" id="cd06093">
    <property type="entry name" value="PX_domain"/>
    <property type="match status" value="1"/>
</dbReference>
<dbReference type="GO" id="GO:0006622">
    <property type="term" value="P:protein targeting to lysosome"/>
    <property type="evidence" value="ECO:0007669"/>
    <property type="project" value="TreeGrafter"/>
</dbReference>
<dbReference type="OrthoDB" id="437742at2759"/>
<proteinExistence type="predicted"/>
<dbReference type="PROSITE" id="PS50195">
    <property type="entry name" value="PX"/>
    <property type="match status" value="1"/>
</dbReference>
<organism evidence="4 5">
    <name type="scientific">Symbiodinium necroappetens</name>
    <dbReference type="NCBI Taxonomy" id="1628268"/>
    <lineage>
        <taxon>Eukaryota</taxon>
        <taxon>Sar</taxon>
        <taxon>Alveolata</taxon>
        <taxon>Dinophyceae</taxon>
        <taxon>Suessiales</taxon>
        <taxon>Symbiodiniaceae</taxon>
        <taxon>Symbiodinium</taxon>
    </lineage>
</organism>
<keyword evidence="2" id="KW-0963">Cytoplasm</keyword>
<dbReference type="PANTHER" id="PTHR22999">
    <property type="entry name" value="PX SERINE/THREONINE KINASE PXK"/>
    <property type="match status" value="1"/>
</dbReference>
<dbReference type="InterPro" id="IPR051837">
    <property type="entry name" value="SortingNexin/PXDomain-PKLike"/>
</dbReference>
<dbReference type="GO" id="GO:0008333">
    <property type="term" value="P:endosome to lysosome transport"/>
    <property type="evidence" value="ECO:0007669"/>
    <property type="project" value="TreeGrafter"/>
</dbReference>
<feature type="non-terminal residue" evidence="4">
    <location>
        <position position="177"/>
    </location>
</feature>
<reference evidence="4" key="1">
    <citation type="submission" date="2021-02" db="EMBL/GenBank/DDBJ databases">
        <authorList>
            <person name="Dougan E. K."/>
            <person name="Rhodes N."/>
            <person name="Thang M."/>
            <person name="Chan C."/>
        </authorList>
    </citation>
    <scope>NUCLEOTIDE SEQUENCE</scope>
</reference>
<evidence type="ECO:0000313" key="5">
    <source>
        <dbReference type="Proteomes" id="UP000601435"/>
    </source>
</evidence>
<feature type="domain" description="PX" evidence="3">
    <location>
        <begin position="1"/>
        <end position="104"/>
    </location>
</feature>
<gene>
    <name evidence="4" type="primary">Sgk3</name>
    <name evidence="4" type="ORF">SNEC2469_LOCUS2082</name>
</gene>
<dbReference type="InterPro" id="IPR001683">
    <property type="entry name" value="PX_dom"/>
</dbReference>
<feature type="non-terminal residue" evidence="4">
    <location>
        <position position="1"/>
    </location>
</feature>
<evidence type="ECO:0000256" key="1">
    <source>
        <dbReference type="ARBA" id="ARBA00004496"/>
    </source>
</evidence>
<dbReference type="Pfam" id="PF00787">
    <property type="entry name" value="PX"/>
    <property type="match status" value="1"/>
</dbReference>
<dbReference type="GO" id="GO:0005770">
    <property type="term" value="C:late endosome"/>
    <property type="evidence" value="ECO:0007669"/>
    <property type="project" value="TreeGrafter"/>
</dbReference>
<comment type="subcellular location">
    <subcellularLocation>
        <location evidence="1">Cytoplasm</location>
    </subcellularLocation>
</comment>
<dbReference type="EMBL" id="CAJNJA010006435">
    <property type="protein sequence ID" value="CAE7210244.1"/>
    <property type="molecule type" value="Genomic_DNA"/>
</dbReference>